<gene>
    <name evidence="1" type="ORF">CH360_13570</name>
    <name evidence="2" type="ORF">CH373_08145</name>
</gene>
<proteinExistence type="predicted"/>
<dbReference type="Proteomes" id="UP000231962">
    <property type="component" value="Unassembled WGS sequence"/>
</dbReference>
<name>A0A2M9ZN58_9LEPT</name>
<dbReference type="AlphaFoldDB" id="A0A2M9ZN58"/>
<organism evidence="2 4">
    <name type="scientific">Leptospira perolatii</name>
    <dbReference type="NCBI Taxonomy" id="2023191"/>
    <lineage>
        <taxon>Bacteria</taxon>
        <taxon>Pseudomonadati</taxon>
        <taxon>Spirochaetota</taxon>
        <taxon>Spirochaetia</taxon>
        <taxon>Leptospirales</taxon>
        <taxon>Leptospiraceae</taxon>
        <taxon>Leptospira</taxon>
    </lineage>
</organism>
<dbReference type="OrthoDB" id="331971at2"/>
<evidence type="ECO:0000313" key="4">
    <source>
        <dbReference type="Proteomes" id="UP000231990"/>
    </source>
</evidence>
<sequence>MIKKLIQHGNSSALIIEKPILELLHITSETSLDIKTDGKSLIITPLDKKLEASLAKINKKHSKTLKRLAD</sequence>
<evidence type="ECO:0000313" key="2">
    <source>
        <dbReference type="EMBL" id="PJZ73475.1"/>
    </source>
</evidence>
<dbReference type="InterPro" id="IPR037914">
    <property type="entry name" value="SpoVT-AbrB_sf"/>
</dbReference>
<dbReference type="SUPFAM" id="SSF89447">
    <property type="entry name" value="AbrB/MazE/MraZ-like"/>
    <property type="match status" value="1"/>
</dbReference>
<protein>
    <submittedName>
        <fullName evidence="2">AbrB family transcriptional regulator</fullName>
    </submittedName>
</protein>
<evidence type="ECO:0000313" key="3">
    <source>
        <dbReference type="Proteomes" id="UP000231962"/>
    </source>
</evidence>
<dbReference type="EMBL" id="NPDZ01000004">
    <property type="protein sequence ID" value="PJZ73475.1"/>
    <property type="molecule type" value="Genomic_DNA"/>
</dbReference>
<dbReference type="RefSeq" id="WP_100714597.1">
    <property type="nucleotide sequence ID" value="NZ_NPDY01000014.1"/>
</dbReference>
<comment type="caution">
    <text evidence="2">The sequence shown here is derived from an EMBL/GenBank/DDBJ whole genome shotgun (WGS) entry which is preliminary data.</text>
</comment>
<dbReference type="Proteomes" id="UP000231990">
    <property type="component" value="Unassembled WGS sequence"/>
</dbReference>
<accession>A0A2M9ZN58</accession>
<dbReference type="Gene3D" id="2.10.260.10">
    <property type="match status" value="1"/>
</dbReference>
<evidence type="ECO:0000313" key="1">
    <source>
        <dbReference type="EMBL" id="PJZ68906.1"/>
    </source>
</evidence>
<keyword evidence="3" id="KW-1185">Reference proteome</keyword>
<dbReference type="EMBL" id="NPDY01000014">
    <property type="protein sequence ID" value="PJZ68906.1"/>
    <property type="molecule type" value="Genomic_DNA"/>
</dbReference>
<reference evidence="3 4" key="1">
    <citation type="submission" date="2017-07" db="EMBL/GenBank/DDBJ databases">
        <title>Leptospira spp. isolated from tropical soils.</title>
        <authorList>
            <person name="Thibeaux R."/>
            <person name="Iraola G."/>
            <person name="Ferres I."/>
            <person name="Bierque E."/>
            <person name="Girault D."/>
            <person name="Soupe-Gilbert M.-E."/>
            <person name="Picardeau M."/>
            <person name="Goarant C."/>
        </authorList>
    </citation>
    <scope>NUCLEOTIDE SEQUENCE [LARGE SCALE GENOMIC DNA]</scope>
    <source>
        <strain evidence="2 4">FH1-B-B1</strain>
        <strain evidence="1 3">FH1-B-C1</strain>
    </source>
</reference>